<dbReference type="GO" id="GO:0003735">
    <property type="term" value="F:structural constituent of ribosome"/>
    <property type="evidence" value="ECO:0007669"/>
    <property type="project" value="InterPro"/>
</dbReference>
<evidence type="ECO:0000256" key="1">
    <source>
        <dbReference type="ARBA" id="ARBA00010537"/>
    </source>
</evidence>
<dbReference type="AlphaFoldDB" id="A0A9R1T2X3"/>
<gene>
    <name evidence="11" type="primary">mRpL11</name>
</gene>
<dbReference type="InterPro" id="IPR036796">
    <property type="entry name" value="Ribosomal_uL11_N_sf"/>
</dbReference>
<dbReference type="PANTHER" id="PTHR11661">
    <property type="entry name" value="60S RIBOSOMAL PROTEIN L12"/>
    <property type="match status" value="1"/>
</dbReference>
<name>A0A9R1T2X3_9HYME</name>
<evidence type="ECO:0000313" key="11">
    <source>
        <dbReference type="RefSeq" id="XP_011301937.1"/>
    </source>
</evidence>
<dbReference type="SUPFAM" id="SSF54747">
    <property type="entry name" value="Ribosomal L11/L12e N-terminal domain"/>
    <property type="match status" value="1"/>
</dbReference>
<feature type="domain" description="Large ribosomal subunit protein uL11 N-terminal" evidence="9">
    <location>
        <begin position="19"/>
        <end position="56"/>
    </location>
</feature>
<sequence>MYYINEIPYFSFKYHLLLQRNINIANFIKEFNEKTADIKEGIPVPVRVKVHPDRTYDLVIHQPPATYFLKQAAGIQRGAMNSGKEIAGKVTLRHLYEIAKIKSQDGPLTLLTMQQITQMLVGIARTIGIKVVRNLDADEYGEFLKEREVIVAEQKNALREAKEAKMLRTG</sequence>
<dbReference type="InterPro" id="IPR036769">
    <property type="entry name" value="Ribosomal_uL11_C_sf"/>
</dbReference>
<dbReference type="GO" id="GO:0005762">
    <property type="term" value="C:mitochondrial large ribosomal subunit"/>
    <property type="evidence" value="ECO:0007669"/>
    <property type="project" value="TreeGrafter"/>
</dbReference>
<dbReference type="GO" id="GO:0006412">
    <property type="term" value="P:translation"/>
    <property type="evidence" value="ECO:0007669"/>
    <property type="project" value="InterPro"/>
</dbReference>
<dbReference type="Pfam" id="PF03946">
    <property type="entry name" value="Ribosomal_L11_N"/>
    <property type="match status" value="1"/>
</dbReference>
<dbReference type="CTD" id="65003"/>
<evidence type="ECO:0000313" key="10">
    <source>
        <dbReference type="Proteomes" id="UP000694866"/>
    </source>
</evidence>
<evidence type="ECO:0000256" key="5">
    <source>
        <dbReference type="ARBA" id="ARBA00040104"/>
    </source>
</evidence>
<proteinExistence type="inferred from homology"/>
<organism evidence="10 11">
    <name type="scientific">Fopius arisanus</name>
    <dbReference type="NCBI Taxonomy" id="64838"/>
    <lineage>
        <taxon>Eukaryota</taxon>
        <taxon>Metazoa</taxon>
        <taxon>Ecdysozoa</taxon>
        <taxon>Arthropoda</taxon>
        <taxon>Hexapoda</taxon>
        <taxon>Insecta</taxon>
        <taxon>Pterygota</taxon>
        <taxon>Neoptera</taxon>
        <taxon>Endopterygota</taxon>
        <taxon>Hymenoptera</taxon>
        <taxon>Apocrita</taxon>
        <taxon>Ichneumonoidea</taxon>
        <taxon>Braconidae</taxon>
        <taxon>Opiinae</taxon>
        <taxon>Fopius</taxon>
    </lineage>
</organism>
<dbReference type="SUPFAM" id="SSF46906">
    <property type="entry name" value="Ribosomal protein L11, C-terminal domain"/>
    <property type="match status" value="1"/>
</dbReference>
<comment type="similarity">
    <text evidence="1 7">Belongs to the universal ribosomal protein uL11 family.</text>
</comment>
<reference evidence="11" key="1">
    <citation type="submission" date="2025-08" db="UniProtKB">
        <authorList>
            <consortium name="RefSeq"/>
        </authorList>
    </citation>
    <scope>IDENTIFICATION</scope>
    <source>
        <strain evidence="11">USDA-PBARC FA_bdor</strain>
        <tissue evidence="11">Whole organism</tissue>
    </source>
</reference>
<dbReference type="Pfam" id="PF00298">
    <property type="entry name" value="Ribosomal_L11"/>
    <property type="match status" value="1"/>
</dbReference>
<evidence type="ECO:0000256" key="7">
    <source>
        <dbReference type="RuleBase" id="RU003978"/>
    </source>
</evidence>
<accession>A0A9R1T2X3</accession>
<dbReference type="FunFam" id="1.10.10.250:FF:000003">
    <property type="entry name" value="Mitochondrial ribosomal protein L11"/>
    <property type="match status" value="1"/>
</dbReference>
<dbReference type="SMART" id="SM00649">
    <property type="entry name" value="RL11"/>
    <property type="match status" value="1"/>
</dbReference>
<dbReference type="RefSeq" id="XP_011301937.1">
    <property type="nucleotide sequence ID" value="XM_011303635.1"/>
</dbReference>
<dbReference type="CDD" id="cd00349">
    <property type="entry name" value="Ribosomal_L11"/>
    <property type="match status" value="1"/>
</dbReference>
<dbReference type="KEGG" id="fas:105265864"/>
<evidence type="ECO:0000256" key="2">
    <source>
        <dbReference type="ARBA" id="ARBA00022980"/>
    </source>
</evidence>
<dbReference type="OrthoDB" id="1091498at2759"/>
<dbReference type="GO" id="GO:0070180">
    <property type="term" value="F:large ribosomal subunit rRNA binding"/>
    <property type="evidence" value="ECO:0007669"/>
    <property type="project" value="TreeGrafter"/>
</dbReference>
<evidence type="ECO:0000259" key="8">
    <source>
        <dbReference type="Pfam" id="PF00298"/>
    </source>
</evidence>
<dbReference type="InterPro" id="IPR000911">
    <property type="entry name" value="Ribosomal_uL11"/>
</dbReference>
<keyword evidence="3 7" id="KW-0687">Ribonucleoprotein</keyword>
<evidence type="ECO:0000256" key="6">
    <source>
        <dbReference type="ARBA" id="ARBA00041455"/>
    </source>
</evidence>
<dbReference type="InterPro" id="IPR020783">
    <property type="entry name" value="Ribosomal_uL11_C"/>
</dbReference>
<dbReference type="GeneID" id="105265864"/>
<evidence type="ECO:0000259" key="9">
    <source>
        <dbReference type="Pfam" id="PF03946"/>
    </source>
</evidence>
<dbReference type="InterPro" id="IPR020784">
    <property type="entry name" value="Ribosomal_uL11_N"/>
</dbReference>
<comment type="subunit">
    <text evidence="4">Component of the mitochondrial ribosome large subunit (39S) which comprises a 16S rRNA and about 50 distinct proteins.</text>
</comment>
<feature type="domain" description="Large ribosomal subunit protein uL11 C-terminal" evidence="8">
    <location>
        <begin position="62"/>
        <end position="131"/>
    </location>
</feature>
<evidence type="ECO:0000256" key="4">
    <source>
        <dbReference type="ARBA" id="ARBA00038782"/>
    </source>
</evidence>
<keyword evidence="10" id="KW-1185">Reference proteome</keyword>
<dbReference type="HAMAP" id="MF_00736">
    <property type="entry name" value="Ribosomal_uL11"/>
    <property type="match status" value="1"/>
</dbReference>
<dbReference type="Gene3D" id="1.10.10.250">
    <property type="entry name" value="Ribosomal protein L11, C-terminal domain"/>
    <property type="match status" value="1"/>
</dbReference>
<protein>
    <recommendedName>
        <fullName evidence="5">Large ribosomal subunit protein uL11m</fullName>
    </recommendedName>
    <alternativeName>
        <fullName evidence="6">39S ribosomal protein L11, mitochondrial</fullName>
    </alternativeName>
</protein>
<dbReference type="PANTHER" id="PTHR11661:SF1">
    <property type="entry name" value="LARGE RIBOSOMAL SUBUNIT PROTEIN UL11M"/>
    <property type="match status" value="1"/>
</dbReference>
<dbReference type="Gene3D" id="3.30.1550.10">
    <property type="entry name" value="Ribosomal protein L11/L12, N-terminal domain"/>
    <property type="match status" value="1"/>
</dbReference>
<evidence type="ECO:0000256" key="3">
    <source>
        <dbReference type="ARBA" id="ARBA00023274"/>
    </source>
</evidence>
<dbReference type="Proteomes" id="UP000694866">
    <property type="component" value="Unplaced"/>
</dbReference>
<keyword evidence="2 7" id="KW-0689">Ribosomal protein</keyword>